<dbReference type="GO" id="GO:0006508">
    <property type="term" value="P:proteolysis"/>
    <property type="evidence" value="ECO:0007669"/>
    <property type="project" value="UniProtKB-KW"/>
</dbReference>
<evidence type="ECO:0000313" key="4">
    <source>
        <dbReference type="EMBL" id="MBM7636446.1"/>
    </source>
</evidence>
<feature type="transmembrane region" description="Helical" evidence="2">
    <location>
        <begin position="45"/>
        <end position="66"/>
    </location>
</feature>
<evidence type="ECO:0000256" key="1">
    <source>
        <dbReference type="ARBA" id="ARBA00009067"/>
    </source>
</evidence>
<keyword evidence="4" id="KW-0378">Hydrolase</keyword>
<evidence type="ECO:0000259" key="3">
    <source>
        <dbReference type="Pfam" id="PF02517"/>
    </source>
</evidence>
<keyword evidence="2" id="KW-1133">Transmembrane helix</keyword>
<feature type="transmembrane region" description="Helical" evidence="2">
    <location>
        <begin position="152"/>
        <end position="171"/>
    </location>
</feature>
<feature type="transmembrane region" description="Helical" evidence="2">
    <location>
        <begin position="118"/>
        <end position="140"/>
    </location>
</feature>
<reference evidence="4 5" key="1">
    <citation type="submission" date="2021-01" db="EMBL/GenBank/DDBJ databases">
        <title>Genomic Encyclopedia of Type Strains, Phase IV (KMG-IV): sequencing the most valuable type-strain genomes for metagenomic binning, comparative biology and taxonomic classification.</title>
        <authorList>
            <person name="Goeker M."/>
        </authorList>
    </citation>
    <scope>NUCLEOTIDE SEQUENCE [LARGE SCALE GENOMIC DNA]</scope>
    <source>
        <strain evidence="4 5">DSM 27513</strain>
    </source>
</reference>
<protein>
    <submittedName>
        <fullName evidence="4">Membrane protease YdiL (CAAX protease family)</fullName>
    </submittedName>
</protein>
<feature type="transmembrane region" description="Helical" evidence="2">
    <location>
        <begin position="86"/>
        <end position="106"/>
    </location>
</feature>
<dbReference type="InterPro" id="IPR003675">
    <property type="entry name" value="Rce1/LyrA-like_dom"/>
</dbReference>
<proteinExistence type="inferred from homology"/>
<dbReference type="PANTHER" id="PTHR36435">
    <property type="entry name" value="SLR1288 PROTEIN"/>
    <property type="match status" value="1"/>
</dbReference>
<dbReference type="GO" id="GO:0008233">
    <property type="term" value="F:peptidase activity"/>
    <property type="evidence" value="ECO:0007669"/>
    <property type="project" value="UniProtKB-KW"/>
</dbReference>
<keyword evidence="2" id="KW-0812">Transmembrane</keyword>
<gene>
    <name evidence="4" type="ORF">JOC31_001267</name>
</gene>
<feature type="transmembrane region" description="Helical" evidence="2">
    <location>
        <begin position="12"/>
        <end position="33"/>
    </location>
</feature>
<dbReference type="RefSeq" id="WP_205017322.1">
    <property type="nucleotide sequence ID" value="NZ_JAFBEI010000024.1"/>
</dbReference>
<keyword evidence="4" id="KW-0645">Protease</keyword>
<comment type="caution">
    <text evidence="4">The sequence shown here is derived from an EMBL/GenBank/DDBJ whole genome shotgun (WGS) entry which is preliminary data.</text>
</comment>
<dbReference type="PANTHER" id="PTHR36435:SF1">
    <property type="entry name" value="CAAX AMINO TERMINAL PROTEASE FAMILY PROTEIN"/>
    <property type="match status" value="1"/>
</dbReference>
<dbReference type="InterPro" id="IPR052710">
    <property type="entry name" value="CAAX_protease"/>
</dbReference>
<accession>A0ABS2PM43</accession>
<sequence>MKMLSFLKNLGLLFLYWLGFQIAVSLLQFPLLAPTIATLPELSATASFILVSLGTLAAVALTWLMWRKIHQGGLIEIEETPLTKSLWIPFVIYLVFIVVQMIFPTVSPNQENVQKMMTSWLGLSFFATVIVAPILEELFFRGLLAKLFFSKLSGHSSLVYLLTSGFLFSMAHTSATLYQFLIYLMMGVIFGLFYLTKKDIRYAIAMHAINNLLAFLLLLL</sequence>
<dbReference type="EMBL" id="JAFBEI010000024">
    <property type="protein sequence ID" value="MBM7636446.1"/>
    <property type="molecule type" value="Genomic_DNA"/>
</dbReference>
<dbReference type="Pfam" id="PF02517">
    <property type="entry name" value="Rce1-like"/>
    <property type="match status" value="1"/>
</dbReference>
<name>A0ABS2PM43_9STRE</name>
<comment type="similarity">
    <text evidence="1">Belongs to the UPF0177 family.</text>
</comment>
<organism evidence="4 5">
    <name type="scientific">Streptococcus saliviloxodontae</name>
    <dbReference type="NCBI Taxonomy" id="1349416"/>
    <lineage>
        <taxon>Bacteria</taxon>
        <taxon>Bacillati</taxon>
        <taxon>Bacillota</taxon>
        <taxon>Bacilli</taxon>
        <taxon>Lactobacillales</taxon>
        <taxon>Streptococcaceae</taxon>
        <taxon>Streptococcus</taxon>
    </lineage>
</organism>
<keyword evidence="2" id="KW-0472">Membrane</keyword>
<feature type="domain" description="CAAX prenyl protease 2/Lysostaphin resistance protein A-like" evidence="3">
    <location>
        <begin position="120"/>
        <end position="213"/>
    </location>
</feature>
<feature type="transmembrane region" description="Helical" evidence="2">
    <location>
        <begin position="202"/>
        <end position="219"/>
    </location>
</feature>
<feature type="transmembrane region" description="Helical" evidence="2">
    <location>
        <begin position="177"/>
        <end position="195"/>
    </location>
</feature>
<evidence type="ECO:0000256" key="2">
    <source>
        <dbReference type="SAM" id="Phobius"/>
    </source>
</evidence>
<dbReference type="Proteomes" id="UP000809081">
    <property type="component" value="Unassembled WGS sequence"/>
</dbReference>
<evidence type="ECO:0000313" key="5">
    <source>
        <dbReference type="Proteomes" id="UP000809081"/>
    </source>
</evidence>
<keyword evidence="5" id="KW-1185">Reference proteome</keyword>